<name>A0A094WQJ4_ALKAL</name>
<dbReference type="eggNOG" id="ENOG5030EPR">
    <property type="taxonomic scope" value="Bacteria"/>
</dbReference>
<reference evidence="2 4" key="2">
    <citation type="submission" date="2014-01" db="EMBL/GenBank/DDBJ databases">
        <title>Draft genome sequencing of Bacillus alcalophilus CGMCC 1.3604.</title>
        <authorList>
            <person name="Yang J."/>
            <person name="Diao L."/>
            <person name="Yang S."/>
        </authorList>
    </citation>
    <scope>NUCLEOTIDE SEQUENCE [LARGE SCALE GENOMIC DNA]</scope>
    <source>
        <strain evidence="2 4">CGMCC 1.3604</strain>
    </source>
</reference>
<evidence type="ECO:0000313" key="3">
    <source>
        <dbReference type="Proteomes" id="UP000002754"/>
    </source>
</evidence>
<comment type="caution">
    <text evidence="1">The sequence shown here is derived from an EMBL/GenBank/DDBJ whole genome shotgun (WGS) entry which is preliminary data.</text>
</comment>
<keyword evidence="3" id="KW-1185">Reference proteome</keyword>
<proteinExistence type="predicted"/>
<dbReference type="Proteomes" id="UP000002754">
    <property type="component" value="Unassembled WGS sequence"/>
</dbReference>
<accession>A0A094WQJ4</accession>
<organism evidence="1 3">
    <name type="scientific">Alkalihalobacillus alcalophilus ATCC 27647 = CGMCC 1.3604</name>
    <dbReference type="NCBI Taxonomy" id="1218173"/>
    <lineage>
        <taxon>Bacteria</taxon>
        <taxon>Bacillati</taxon>
        <taxon>Bacillota</taxon>
        <taxon>Bacilli</taxon>
        <taxon>Bacillales</taxon>
        <taxon>Bacillaceae</taxon>
        <taxon>Alkalihalobacillus</taxon>
    </lineage>
</organism>
<dbReference type="EMBL" id="JALP01000191">
    <property type="protein sequence ID" value="THG89947.1"/>
    <property type="molecule type" value="Genomic_DNA"/>
</dbReference>
<dbReference type="Proteomes" id="UP000297014">
    <property type="component" value="Unassembled WGS sequence"/>
</dbReference>
<dbReference type="EMBL" id="ALPT02000012">
    <property type="protein sequence ID" value="KGA98278.1"/>
    <property type="molecule type" value="Genomic_DNA"/>
</dbReference>
<reference evidence="1 3" key="1">
    <citation type="journal article" date="2014" name="Genome Announc.">
        <title>Draft Genome Sequence of Bacillus alcalophilus AV1934, a Classic Alkaliphile Isolated from Human Feces in 1934.</title>
        <authorList>
            <person name="Attie O."/>
            <person name="Jayaprakash A."/>
            <person name="Shah H."/>
            <person name="Paulsen I.T."/>
            <person name="Morino M."/>
            <person name="Takahashi Y."/>
            <person name="Narumi I."/>
            <person name="Sachidanandam R."/>
            <person name="Satoh K."/>
            <person name="Ito M."/>
            <person name="Krulwich T.A."/>
        </authorList>
    </citation>
    <scope>NUCLEOTIDE SEQUENCE [LARGE SCALE GENOMIC DNA]</scope>
    <source>
        <strain evidence="1 3">AV1934</strain>
    </source>
</reference>
<evidence type="ECO:0000313" key="2">
    <source>
        <dbReference type="EMBL" id="THG89947.1"/>
    </source>
</evidence>
<dbReference type="AlphaFoldDB" id="A0A094WQJ4"/>
<evidence type="ECO:0000313" key="1">
    <source>
        <dbReference type="EMBL" id="KGA98278.1"/>
    </source>
</evidence>
<sequence>MENRSRFPGNPWCSSWIYREEAINFQVDLADDSQPKVEQLLEKLDNKLFTDKNKSFIKEFQKNYEVNCDLLIFTFGSETIKESFDIPHSLLKNLVDINAKLEINTHSKPLSYYKELYKYQKLFEI</sequence>
<protein>
    <submittedName>
        <fullName evidence="1">Uncharacterized protein</fullName>
    </submittedName>
</protein>
<gene>
    <name evidence="2" type="ORF">AJ85_14380</name>
    <name evidence="1" type="ORF">BALCAV_0205035</name>
</gene>
<evidence type="ECO:0000313" key="4">
    <source>
        <dbReference type="Proteomes" id="UP000297014"/>
    </source>
</evidence>